<evidence type="ECO:0000313" key="2">
    <source>
        <dbReference type="Proteomes" id="UP000789366"/>
    </source>
</evidence>
<accession>A0ACA9QEL1</accession>
<sequence>VPKITVYSPRDKNKTGEINCRLALNPANTVVLYLDPFDSGEVQWCLENLDSMIEEEDKTYLQIIAKKVFGRQPTQNQYAMTQAILHNLFDPELVKIKFDEKYLTRKLSIFLV</sequence>
<feature type="non-terminal residue" evidence="1">
    <location>
        <position position="112"/>
    </location>
</feature>
<organism evidence="1 2">
    <name type="scientific">Cetraspora pellucida</name>
    <dbReference type="NCBI Taxonomy" id="1433469"/>
    <lineage>
        <taxon>Eukaryota</taxon>
        <taxon>Fungi</taxon>
        <taxon>Fungi incertae sedis</taxon>
        <taxon>Mucoromycota</taxon>
        <taxon>Glomeromycotina</taxon>
        <taxon>Glomeromycetes</taxon>
        <taxon>Diversisporales</taxon>
        <taxon>Gigasporaceae</taxon>
        <taxon>Cetraspora</taxon>
    </lineage>
</organism>
<dbReference type="Proteomes" id="UP000789366">
    <property type="component" value="Unassembled WGS sequence"/>
</dbReference>
<name>A0ACA9QEL1_9GLOM</name>
<reference evidence="1" key="1">
    <citation type="submission" date="2021-06" db="EMBL/GenBank/DDBJ databases">
        <authorList>
            <person name="Kallberg Y."/>
            <person name="Tangrot J."/>
            <person name="Rosling A."/>
        </authorList>
    </citation>
    <scope>NUCLEOTIDE SEQUENCE</scope>
    <source>
        <strain evidence="1">28 12/20/2015</strain>
    </source>
</reference>
<comment type="caution">
    <text evidence="1">The sequence shown here is derived from an EMBL/GenBank/DDBJ whole genome shotgun (WGS) entry which is preliminary data.</text>
</comment>
<feature type="non-terminal residue" evidence="1">
    <location>
        <position position="1"/>
    </location>
</feature>
<keyword evidence="2" id="KW-1185">Reference proteome</keyword>
<dbReference type="EMBL" id="CAJVPW010042100">
    <property type="protein sequence ID" value="CAG8749606.1"/>
    <property type="molecule type" value="Genomic_DNA"/>
</dbReference>
<protein>
    <submittedName>
        <fullName evidence="1">3153_t:CDS:1</fullName>
    </submittedName>
</protein>
<proteinExistence type="predicted"/>
<evidence type="ECO:0000313" key="1">
    <source>
        <dbReference type="EMBL" id="CAG8749606.1"/>
    </source>
</evidence>
<gene>
    <name evidence="1" type="ORF">SPELUC_LOCUS14397</name>
</gene>